<feature type="compositionally biased region" description="Low complexity" evidence="1">
    <location>
        <begin position="499"/>
        <end position="510"/>
    </location>
</feature>
<evidence type="ECO:0000256" key="1">
    <source>
        <dbReference type="SAM" id="MobiDB-lite"/>
    </source>
</evidence>
<protein>
    <submittedName>
        <fullName evidence="3">Uncharacterized protein</fullName>
    </submittedName>
</protein>
<feature type="compositionally biased region" description="Polar residues" evidence="1">
    <location>
        <begin position="289"/>
        <end position="309"/>
    </location>
</feature>
<evidence type="ECO:0000313" key="3">
    <source>
        <dbReference type="EMBL" id="KAJ6255825.1"/>
    </source>
</evidence>
<dbReference type="Proteomes" id="UP001221413">
    <property type="component" value="Unassembled WGS sequence"/>
</dbReference>
<dbReference type="EMBL" id="JAQGDS010000019">
    <property type="protein sequence ID" value="KAJ6255825.1"/>
    <property type="molecule type" value="Genomic_DNA"/>
</dbReference>
<feature type="compositionally biased region" description="Polar residues" evidence="1">
    <location>
        <begin position="24"/>
        <end position="53"/>
    </location>
</feature>
<feature type="compositionally biased region" description="Basic and acidic residues" evidence="1">
    <location>
        <begin position="321"/>
        <end position="332"/>
    </location>
</feature>
<gene>
    <name evidence="3" type="ORF">Dda_9435</name>
</gene>
<keyword evidence="4" id="KW-1185">Reference proteome</keyword>
<feature type="compositionally biased region" description="Low complexity" evidence="1">
    <location>
        <begin position="218"/>
        <end position="237"/>
    </location>
</feature>
<organism evidence="3 4">
    <name type="scientific">Drechslerella dactyloides</name>
    <name type="common">Nematode-trapping fungus</name>
    <name type="synonym">Arthrobotrys dactyloides</name>
    <dbReference type="NCBI Taxonomy" id="74499"/>
    <lineage>
        <taxon>Eukaryota</taxon>
        <taxon>Fungi</taxon>
        <taxon>Dikarya</taxon>
        <taxon>Ascomycota</taxon>
        <taxon>Pezizomycotina</taxon>
        <taxon>Orbiliomycetes</taxon>
        <taxon>Orbiliales</taxon>
        <taxon>Orbiliaceae</taxon>
        <taxon>Drechslerella</taxon>
    </lineage>
</organism>
<feature type="transmembrane region" description="Helical" evidence="2">
    <location>
        <begin position="74"/>
        <end position="95"/>
    </location>
</feature>
<sequence length="580" mass="62445">MLPDRTGLSGYLCDGNFCQLQYESWPQNQDGSDPSPTETAFPSTGGNATSLSEAQREAGFISKGECPAVTAGGFAAGFVPGLVIGGALAFLIFYVRARKKEKMTRQWSRMPSSSHRSRKGSKSSGHGDAEKASTSSHSKPSKHKVTIGYQPEVVVTAPPQAFDGLGVSNSIAGRNYAVSNTSTQMFAQYDDPEPTRRGRLRVHGETPPLPSLALPEITASSTVASSSQDSSVSLSQDTIKSENPVKGRSSSKKHKRKHSNPSFRDLASTSKFKFKNLLSNENLKEQRGSLASETSVGSSIHSSVFTASERQSRGNRNAAESPKDDLALRRADTTATERTNFEEDSYTPITPSNPRSFTDANAPMLPSFQTNLNIPPHARNLNETYLNVPDGINTSRISVATAASEMTEVDGYRSPFHDRFQYRSYTSEGSSGYDDDVDDDGRSIAANSAYPASFLDIHFENTSPTSPMSADGGRGHSDIPAIPAVPPLFQHKNRPLDDSSPSNSGSSSHRQGSRNDNLRVGSPLDRESLDITVVIDNGQTPNQRWKPNNVNSGASNGAIGIGGAMTGGRYTMQTMEINKF</sequence>
<feature type="region of interest" description="Disordered" evidence="1">
    <location>
        <begin position="104"/>
        <end position="144"/>
    </location>
</feature>
<accession>A0AAD6IQT0</accession>
<feature type="region of interest" description="Disordered" evidence="1">
    <location>
        <begin position="183"/>
        <end position="266"/>
    </location>
</feature>
<keyword evidence="2" id="KW-0472">Membrane</keyword>
<feature type="region of interest" description="Disordered" evidence="1">
    <location>
        <begin position="461"/>
        <end position="525"/>
    </location>
</feature>
<evidence type="ECO:0000256" key="2">
    <source>
        <dbReference type="SAM" id="Phobius"/>
    </source>
</evidence>
<keyword evidence="2" id="KW-1133">Transmembrane helix</keyword>
<reference evidence="3" key="1">
    <citation type="submission" date="2023-01" db="EMBL/GenBank/DDBJ databases">
        <title>The chitinases involved in constricting ring structure development in the nematode-trapping fungus Drechslerella dactyloides.</title>
        <authorList>
            <person name="Wang R."/>
            <person name="Zhang L."/>
            <person name="Tang P."/>
            <person name="Li S."/>
            <person name="Liang L."/>
        </authorList>
    </citation>
    <scope>NUCLEOTIDE SEQUENCE</scope>
    <source>
        <strain evidence="3">YMF1.00031</strain>
    </source>
</reference>
<proteinExistence type="predicted"/>
<evidence type="ECO:0000313" key="4">
    <source>
        <dbReference type="Proteomes" id="UP001221413"/>
    </source>
</evidence>
<dbReference type="AlphaFoldDB" id="A0AAD6IQT0"/>
<feature type="region of interest" description="Disordered" evidence="1">
    <location>
        <begin position="285"/>
        <end position="354"/>
    </location>
</feature>
<feature type="region of interest" description="Disordered" evidence="1">
    <location>
        <begin position="24"/>
        <end position="56"/>
    </location>
</feature>
<feature type="compositionally biased region" description="Basic residues" evidence="1">
    <location>
        <begin position="249"/>
        <end position="259"/>
    </location>
</feature>
<comment type="caution">
    <text evidence="3">The sequence shown here is derived from an EMBL/GenBank/DDBJ whole genome shotgun (WGS) entry which is preliminary data.</text>
</comment>
<name>A0AAD6IQT0_DREDA</name>
<keyword evidence="2" id="KW-0812">Transmembrane</keyword>